<dbReference type="Gene3D" id="3.40.50.200">
    <property type="entry name" value="Peptidase S8/S53 domain"/>
    <property type="match status" value="1"/>
</dbReference>
<dbReference type="PROSITE" id="PS51892">
    <property type="entry name" value="SUBTILASE"/>
    <property type="match status" value="1"/>
</dbReference>
<dbReference type="CDD" id="cd02133">
    <property type="entry name" value="PA_C5a_like"/>
    <property type="match status" value="1"/>
</dbReference>
<dbReference type="Proteomes" id="UP000243626">
    <property type="component" value="Chromosome"/>
</dbReference>
<sequence>MVEQLRRLFLLFSIVLIVLTSFSPLANAAENDFDLDSTLRVEGLKHDVKLTKEQLEQQRAIAEQLELINGPATISENLEGETGQVDVIVHYRTPSVGLAKGIANAKGKNFTAADEKKVKNEIAKERLRVQKERKFKKIKVKEKKKYDVVLNAEALTVDAKDLDKLIELKDVAFVEKDTVVTLDPEITKIHTPESAEVAKGEDDVSSNLIPALKHLEIEKVWEIGEKGNGVKVGVLDTGIDYNHPDLKDVYKGGRNYVEGNEYKSPRAADDPYETNPAERPDNVPEERNGSEYWTTHGTHVAGTIAAQGNNEYGVVGVAPNVQLYAYRVLGAYGSGYTNWIVSGIEDAVKDGMDVINLSLGNGSPEEAQANSFAVNNAMLLGTVAVSATGNSGPNRSTVGGPASGAIGIGVGNTTLPELKYYANVTLESGDYKKELKDVLFMTYTMNENPADQLSDTEEVVAVPNVGKVEDFKGLDVKDKVALIQRGDIPFVEKVQNAKEQGAKGVIIYNSESGSGAPGPTGLFLGKSFHYVPTLDVGYTDGKEFKEAIDKNKEGKVTFNSFKDEVSGGDEMNDSSSRGPSKPNFDIKPDVSAPGTNILSTVPVFKAFDENMDYTYAFAEYTGTSMATPHVAGIAALTLELNPDYTPFDVKSALSNTAKLLDTSTFDVFDQGAGLVQPYAASTTDSLLKVNHETEMDGTVHEHTRGTMSFGKMQSGESKTKELFIENNSGSSVNYNIEIEMLSDVGINLKASETSVSTADNASVEFTIDAPEDTPDGTEVQGYIHVKSDHGDYSVPFAALIGDDAGGESIKKVELQDLHISPNDDGVQDETVLDLEFGQPQSYALVSYFNLLDPKSGPDNDGYEGTIDFLFLPELKNQLPITGDMYNIVDEKRVPGKIDDGVYTVDVLSIDGQSQLNSEFDGPLFVKRKATEITEAKVVDGNLDLTVDDLYINALPKLKELYGLDYDPNLFVKGKVKLSNGEEELTGNGQFTKEGKFNFDQKFDTAYHLTIDFADAAGNSKTYEYTVNPAENDVKEGHHELPNEPAPEPDPEPEPGDDEGEFEGEVVSFDPNNYDGLFVNGRSDVVADLSEYNSVAVELDSNALNTLSKLKKNKSLTFDLGGYGVKFNVDNFKELNDYDNVYVVLERFESDGLSDQLKVKLIGESNGAAEEVSQLNSNFVVLLESPKQKVNVLNVNSGEQFKDNGLFNKKSGQLELKTKEFSAYVVVEQ</sequence>
<keyword evidence="4 9" id="KW-0645">Protease</keyword>
<name>A0AAF0YNS8_9STAP</name>
<keyword evidence="6 9" id="KW-0378">Hydrolase</keyword>
<dbReference type="InterPro" id="IPR015500">
    <property type="entry name" value="Peptidase_S8_subtilisin-rel"/>
</dbReference>
<dbReference type="EMBL" id="CP136964">
    <property type="protein sequence ID" value="WOS95896.1"/>
    <property type="molecule type" value="Genomic_DNA"/>
</dbReference>
<evidence type="ECO:0000259" key="14">
    <source>
        <dbReference type="Pfam" id="PF02225"/>
    </source>
</evidence>
<dbReference type="KEGG" id="nmy:CJ229_007355"/>
<dbReference type="PANTHER" id="PTHR43806">
    <property type="entry name" value="PEPTIDASE S8"/>
    <property type="match status" value="1"/>
</dbReference>
<accession>A0AAF0YNS8</accession>
<dbReference type="Gene3D" id="3.50.30.30">
    <property type="match status" value="1"/>
</dbReference>
<evidence type="ECO:0000256" key="8">
    <source>
        <dbReference type="PIRSR" id="PIRSR615500-1"/>
    </source>
</evidence>
<evidence type="ECO:0000256" key="3">
    <source>
        <dbReference type="ARBA" id="ARBA00022525"/>
    </source>
</evidence>
<dbReference type="InterPro" id="IPR036852">
    <property type="entry name" value="Peptidase_S8/S53_dom_sf"/>
</dbReference>
<evidence type="ECO:0000256" key="9">
    <source>
        <dbReference type="PROSITE-ProRule" id="PRU01240"/>
    </source>
</evidence>
<proteinExistence type="inferred from homology"/>
<dbReference type="PROSITE" id="PS00136">
    <property type="entry name" value="SUBTILASE_ASP"/>
    <property type="match status" value="1"/>
</dbReference>
<evidence type="ECO:0000256" key="2">
    <source>
        <dbReference type="ARBA" id="ARBA00022512"/>
    </source>
</evidence>
<evidence type="ECO:0000256" key="1">
    <source>
        <dbReference type="ARBA" id="ARBA00011073"/>
    </source>
</evidence>
<dbReference type="GO" id="GO:0006508">
    <property type="term" value="P:proteolysis"/>
    <property type="evidence" value="ECO:0007669"/>
    <property type="project" value="UniProtKB-KW"/>
</dbReference>
<feature type="compositionally biased region" description="Basic and acidic residues" evidence="11">
    <location>
        <begin position="260"/>
        <end position="269"/>
    </location>
</feature>
<dbReference type="InterPro" id="IPR034213">
    <property type="entry name" value="S8_Vpr-like"/>
</dbReference>
<dbReference type="InterPro" id="IPR023827">
    <property type="entry name" value="Peptidase_S8_Asp-AS"/>
</dbReference>
<feature type="region of interest" description="Disordered" evidence="11">
    <location>
        <begin position="258"/>
        <end position="290"/>
    </location>
</feature>
<dbReference type="Pfam" id="PF00082">
    <property type="entry name" value="Peptidase_S8"/>
    <property type="match status" value="1"/>
</dbReference>
<feature type="region of interest" description="Disordered" evidence="11">
    <location>
        <begin position="561"/>
        <end position="589"/>
    </location>
</feature>
<dbReference type="SUPFAM" id="SSF52743">
    <property type="entry name" value="Subtilisin-like"/>
    <property type="match status" value="1"/>
</dbReference>
<evidence type="ECO:0000256" key="7">
    <source>
        <dbReference type="ARBA" id="ARBA00022825"/>
    </source>
</evidence>
<organism evidence="15 16">
    <name type="scientific">Nosocomiicoccus massiliensis</name>
    <dbReference type="NCBI Taxonomy" id="1232430"/>
    <lineage>
        <taxon>Bacteria</taxon>
        <taxon>Bacillati</taxon>
        <taxon>Bacillota</taxon>
        <taxon>Bacilli</taxon>
        <taxon>Bacillales</taxon>
        <taxon>Staphylococcaceae</taxon>
        <taxon>Nosocomiicoccus</taxon>
    </lineage>
</organism>
<comment type="similarity">
    <text evidence="1 9 10">Belongs to the peptidase S8 family.</text>
</comment>
<keyword evidence="7 9" id="KW-0720">Serine protease</keyword>
<dbReference type="PROSITE" id="PS00137">
    <property type="entry name" value="SUBTILASE_HIS"/>
    <property type="match status" value="1"/>
</dbReference>
<keyword evidence="3" id="KW-0964">Secreted</keyword>
<dbReference type="InterPro" id="IPR000209">
    <property type="entry name" value="Peptidase_S8/S53_dom"/>
</dbReference>
<feature type="chain" id="PRO_5041956233" evidence="12">
    <location>
        <begin position="29"/>
        <end position="1228"/>
    </location>
</feature>
<dbReference type="InterPro" id="IPR003137">
    <property type="entry name" value="PA_domain"/>
</dbReference>
<gene>
    <name evidence="15" type="ORF">CJ229_007355</name>
</gene>
<feature type="active site" description="Charge relay system" evidence="8 9">
    <location>
        <position position="296"/>
    </location>
</feature>
<dbReference type="CDD" id="cd07474">
    <property type="entry name" value="Peptidases_S8_subtilisin_Vpr-like"/>
    <property type="match status" value="1"/>
</dbReference>
<evidence type="ECO:0000256" key="11">
    <source>
        <dbReference type="SAM" id="MobiDB-lite"/>
    </source>
</evidence>
<dbReference type="PANTHER" id="PTHR43806:SF65">
    <property type="entry name" value="SERINE PROTEASE APRX"/>
    <property type="match status" value="1"/>
</dbReference>
<evidence type="ECO:0000256" key="12">
    <source>
        <dbReference type="SAM" id="SignalP"/>
    </source>
</evidence>
<dbReference type="RefSeq" id="WP_102167767.1">
    <property type="nucleotide sequence ID" value="NZ_CP136964.1"/>
</dbReference>
<dbReference type="GO" id="GO:0004252">
    <property type="term" value="F:serine-type endopeptidase activity"/>
    <property type="evidence" value="ECO:0007669"/>
    <property type="project" value="UniProtKB-UniRule"/>
</dbReference>
<dbReference type="AlphaFoldDB" id="A0AAF0YNS8"/>
<keyword evidence="16" id="KW-1185">Reference proteome</keyword>
<feature type="active site" description="Charge relay system" evidence="8 9">
    <location>
        <position position="236"/>
    </location>
</feature>
<feature type="compositionally biased region" description="Acidic residues" evidence="11">
    <location>
        <begin position="1046"/>
        <end position="1063"/>
    </location>
</feature>
<evidence type="ECO:0000256" key="5">
    <source>
        <dbReference type="ARBA" id="ARBA00022729"/>
    </source>
</evidence>
<dbReference type="InterPro" id="IPR023828">
    <property type="entry name" value="Peptidase_S8_Ser-AS"/>
</dbReference>
<feature type="domain" description="Peptidase S8/S53" evidence="13">
    <location>
        <begin position="227"/>
        <end position="662"/>
    </location>
</feature>
<evidence type="ECO:0000256" key="4">
    <source>
        <dbReference type="ARBA" id="ARBA00022670"/>
    </source>
</evidence>
<reference evidence="16" key="1">
    <citation type="submission" date="2017-09" db="EMBL/GenBank/DDBJ databases">
        <title>Bacterial strain isolated from the female urinary microbiota.</title>
        <authorList>
            <person name="Thomas-White K."/>
            <person name="Kumar N."/>
            <person name="Forster S."/>
            <person name="Putonti C."/>
            <person name="Lawley T."/>
            <person name="Wolfe A.J."/>
        </authorList>
    </citation>
    <scope>NUCLEOTIDE SEQUENCE [LARGE SCALE GENOMIC DNA]</scope>
    <source>
        <strain evidence="16">UMB0959</strain>
    </source>
</reference>
<evidence type="ECO:0000259" key="13">
    <source>
        <dbReference type="Pfam" id="PF00082"/>
    </source>
</evidence>
<dbReference type="InterPro" id="IPR050131">
    <property type="entry name" value="Peptidase_S8_subtilisin-like"/>
</dbReference>
<feature type="region of interest" description="Disordered" evidence="11">
    <location>
        <begin position="1033"/>
        <end position="1065"/>
    </location>
</feature>
<dbReference type="Pfam" id="PF02225">
    <property type="entry name" value="PA"/>
    <property type="match status" value="1"/>
</dbReference>
<feature type="active site" description="Charge relay system" evidence="8 9">
    <location>
        <position position="624"/>
    </location>
</feature>
<feature type="compositionally biased region" description="Basic and acidic residues" evidence="11">
    <location>
        <begin position="276"/>
        <end position="289"/>
    </location>
</feature>
<dbReference type="InterPro" id="IPR046450">
    <property type="entry name" value="PA_dom_sf"/>
</dbReference>
<evidence type="ECO:0000313" key="15">
    <source>
        <dbReference type="EMBL" id="WOS95896.1"/>
    </source>
</evidence>
<evidence type="ECO:0000256" key="6">
    <source>
        <dbReference type="ARBA" id="ARBA00022801"/>
    </source>
</evidence>
<evidence type="ECO:0000313" key="16">
    <source>
        <dbReference type="Proteomes" id="UP000243626"/>
    </source>
</evidence>
<protein>
    <submittedName>
        <fullName evidence="15">S8 family serine peptidase</fullName>
    </submittedName>
</protein>
<feature type="domain" description="PA" evidence="14">
    <location>
        <begin position="458"/>
        <end position="543"/>
    </location>
</feature>
<dbReference type="SUPFAM" id="SSF52025">
    <property type="entry name" value="PA domain"/>
    <property type="match status" value="1"/>
</dbReference>
<dbReference type="InterPro" id="IPR022398">
    <property type="entry name" value="Peptidase_S8_His-AS"/>
</dbReference>
<feature type="signal peptide" evidence="12">
    <location>
        <begin position="1"/>
        <end position="28"/>
    </location>
</feature>
<keyword evidence="2" id="KW-0134">Cell wall</keyword>
<dbReference type="PROSITE" id="PS00138">
    <property type="entry name" value="SUBTILASE_SER"/>
    <property type="match status" value="1"/>
</dbReference>
<dbReference type="PRINTS" id="PR00723">
    <property type="entry name" value="SUBTILISIN"/>
</dbReference>
<keyword evidence="5 12" id="KW-0732">Signal</keyword>
<evidence type="ECO:0000256" key="10">
    <source>
        <dbReference type="RuleBase" id="RU003355"/>
    </source>
</evidence>